<evidence type="ECO:0000256" key="1">
    <source>
        <dbReference type="ARBA" id="ARBA00022679"/>
    </source>
</evidence>
<proteinExistence type="inferred from homology"/>
<gene>
    <name evidence="5" type="ORF">MACH08_03930</name>
</gene>
<evidence type="ECO:0000256" key="2">
    <source>
        <dbReference type="ARBA" id="ARBA00023315"/>
    </source>
</evidence>
<dbReference type="EMBL" id="BSKO01000001">
    <property type="protein sequence ID" value="GLO64609.1"/>
    <property type="molecule type" value="Genomic_DNA"/>
</dbReference>
<dbReference type="RefSeq" id="WP_215123651.1">
    <property type="nucleotide sequence ID" value="NZ_BSKO01000001.1"/>
</dbReference>
<evidence type="ECO:0000256" key="3">
    <source>
        <dbReference type="ARBA" id="ARBA00038502"/>
    </source>
</evidence>
<dbReference type="PROSITE" id="PS51186">
    <property type="entry name" value="GNAT"/>
    <property type="match status" value="1"/>
</dbReference>
<comment type="similarity">
    <text evidence="3">Belongs to the acetyltransferase family. RimJ subfamily.</text>
</comment>
<evidence type="ECO:0000313" key="6">
    <source>
        <dbReference type="Proteomes" id="UP001275436"/>
    </source>
</evidence>
<evidence type="ECO:0000313" key="5">
    <source>
        <dbReference type="EMBL" id="GLO64609.1"/>
    </source>
</evidence>
<keyword evidence="1" id="KW-0808">Transferase</keyword>
<dbReference type="InterPro" id="IPR051531">
    <property type="entry name" value="N-acetyltransferase"/>
</dbReference>
<protein>
    <submittedName>
        <fullName evidence="5">N-acetyltransferase</fullName>
    </submittedName>
</protein>
<keyword evidence="6" id="KW-1185">Reference proteome</keyword>
<dbReference type="Proteomes" id="UP001275436">
    <property type="component" value="Unassembled WGS sequence"/>
</dbReference>
<reference evidence="5 6" key="1">
    <citation type="submission" date="2023-02" db="EMBL/GenBank/DDBJ databases">
        <title>Oceanobacillus kimchii IFOP_LL358 isolated form Alexandrium catenella lab strain.</title>
        <authorList>
            <person name="Gajardo G."/>
            <person name="Ueki S."/>
            <person name="Maruyama F."/>
        </authorList>
    </citation>
    <scope>NUCLEOTIDE SEQUENCE [LARGE SCALE GENOMIC DNA]</scope>
    <source>
        <strain evidence="5 6">IFOP_LL358</strain>
    </source>
</reference>
<name>A0ABQ5TGG2_9BACI</name>
<dbReference type="SUPFAM" id="SSF55729">
    <property type="entry name" value="Acyl-CoA N-acyltransferases (Nat)"/>
    <property type="match status" value="1"/>
</dbReference>
<accession>A0ABQ5TGG2</accession>
<dbReference type="InterPro" id="IPR000182">
    <property type="entry name" value="GNAT_dom"/>
</dbReference>
<feature type="domain" description="N-acetyltransferase" evidence="4">
    <location>
        <begin position="4"/>
        <end position="171"/>
    </location>
</feature>
<dbReference type="Pfam" id="PF13302">
    <property type="entry name" value="Acetyltransf_3"/>
    <property type="match status" value="1"/>
</dbReference>
<dbReference type="PANTHER" id="PTHR43792">
    <property type="entry name" value="GNAT FAMILY, PUTATIVE (AFU_ORTHOLOGUE AFUA_3G00765)-RELATED-RELATED"/>
    <property type="match status" value="1"/>
</dbReference>
<comment type="caution">
    <text evidence="5">The sequence shown here is derived from an EMBL/GenBank/DDBJ whole genome shotgun (WGS) entry which is preliminary data.</text>
</comment>
<sequence length="171" mass="19853">MEYVLLEPLKLEDAYELLSFEKENKDYFERFVPSRGEDFYDHYSFMHRMENLIKEQKDGIGIYFLIKNNHGNILGRINVAEFDRESGHGILGYRIGKLYIKQGIASKALQMLLDNADTLAIHSLSAQTTIENKGSQKVLLRNGFVEDTSVAKYKVSFNNTTDDLITYRWVR</sequence>
<evidence type="ECO:0000259" key="4">
    <source>
        <dbReference type="PROSITE" id="PS51186"/>
    </source>
</evidence>
<organism evidence="5 6">
    <name type="scientific">Oceanobacillus kimchii</name>
    <dbReference type="NCBI Taxonomy" id="746691"/>
    <lineage>
        <taxon>Bacteria</taxon>
        <taxon>Bacillati</taxon>
        <taxon>Bacillota</taxon>
        <taxon>Bacilli</taxon>
        <taxon>Bacillales</taxon>
        <taxon>Bacillaceae</taxon>
        <taxon>Oceanobacillus</taxon>
    </lineage>
</organism>
<dbReference type="InterPro" id="IPR016181">
    <property type="entry name" value="Acyl_CoA_acyltransferase"/>
</dbReference>
<dbReference type="Gene3D" id="3.40.630.30">
    <property type="match status" value="1"/>
</dbReference>
<keyword evidence="2" id="KW-0012">Acyltransferase</keyword>
<dbReference type="PANTHER" id="PTHR43792:SF8">
    <property type="entry name" value="[RIBOSOMAL PROTEIN US5]-ALANINE N-ACETYLTRANSFERASE"/>
    <property type="match status" value="1"/>
</dbReference>